<dbReference type="RefSeq" id="WP_092471168.1">
    <property type="nucleotide sequence ID" value="NZ_FOOX01000006.1"/>
</dbReference>
<protein>
    <submittedName>
        <fullName evidence="1">Uncharacterized protein</fullName>
    </submittedName>
</protein>
<dbReference type="AlphaFoldDB" id="A0A1I2SVA9"/>
<reference evidence="2" key="1">
    <citation type="submission" date="2016-10" db="EMBL/GenBank/DDBJ databases">
        <authorList>
            <person name="Varghese N."/>
            <person name="Submissions S."/>
        </authorList>
    </citation>
    <scope>NUCLEOTIDE SEQUENCE [LARGE SCALE GENOMIC DNA]</scope>
    <source>
        <strain evidence="2">DSM 17038</strain>
    </source>
</reference>
<organism evidence="1 2">
    <name type="scientific">Desulfotruncus arcticus DSM 17038</name>
    <dbReference type="NCBI Taxonomy" id="1121424"/>
    <lineage>
        <taxon>Bacteria</taxon>
        <taxon>Bacillati</taxon>
        <taxon>Bacillota</taxon>
        <taxon>Clostridia</taxon>
        <taxon>Eubacteriales</taxon>
        <taxon>Desulfallaceae</taxon>
        <taxon>Desulfotruncus</taxon>
    </lineage>
</organism>
<sequence length="95" mass="10677">MLEGLLNRIEAELVSRDPRISGLDIVCFDENRGRVQLAVTVVRDGREMQLPVSVSMGELTEDEMSRTTGIILQTVDLSTWGKHDFKMRESVKVTA</sequence>
<dbReference type="Proteomes" id="UP000199337">
    <property type="component" value="Unassembled WGS sequence"/>
</dbReference>
<name>A0A1I2SVA9_9FIRM</name>
<dbReference type="OrthoDB" id="1808093at2"/>
<accession>A0A1I2SVA9</accession>
<gene>
    <name evidence="1" type="ORF">SAMN05660649_01983</name>
</gene>
<dbReference type="STRING" id="341036.SAMN05660649_01983"/>
<dbReference type="EMBL" id="FOOX01000006">
    <property type="protein sequence ID" value="SFG55799.1"/>
    <property type="molecule type" value="Genomic_DNA"/>
</dbReference>
<evidence type="ECO:0000313" key="1">
    <source>
        <dbReference type="EMBL" id="SFG55799.1"/>
    </source>
</evidence>
<evidence type="ECO:0000313" key="2">
    <source>
        <dbReference type="Proteomes" id="UP000199337"/>
    </source>
</evidence>
<proteinExistence type="predicted"/>
<keyword evidence="2" id="KW-1185">Reference proteome</keyword>